<dbReference type="EMBL" id="LAJF01000089">
    <property type="protein sequence ID" value="KKB83744.1"/>
    <property type="molecule type" value="Genomic_DNA"/>
</dbReference>
<evidence type="ECO:0000313" key="2">
    <source>
        <dbReference type="EMBL" id="KKB83744.1"/>
    </source>
</evidence>
<evidence type="ECO:0000313" key="3">
    <source>
        <dbReference type="Proteomes" id="UP000033608"/>
    </source>
</evidence>
<reference evidence="2 3" key="1">
    <citation type="submission" date="2015-03" db="EMBL/GenBank/DDBJ databases">
        <authorList>
            <person name="Hassan Y.I."/>
            <person name="Lepp D."/>
            <person name="Zhou T."/>
        </authorList>
    </citation>
    <scope>NUCLEOTIDE SEQUENCE [LARGE SCALE GENOMIC DNA]</scope>
    <source>
        <strain evidence="2 3">DSM 17137</strain>
    </source>
</reference>
<protein>
    <submittedName>
        <fullName evidence="2">Uncharacterized protein</fullName>
    </submittedName>
</protein>
<dbReference type="Proteomes" id="UP000033608">
    <property type="component" value="Unassembled WGS sequence"/>
</dbReference>
<proteinExistence type="predicted"/>
<comment type="caution">
    <text evidence="2">The sequence shown here is derived from an EMBL/GenBank/DDBJ whole genome shotgun (WGS) entry which is preliminary data.</text>
</comment>
<evidence type="ECO:0000256" key="1">
    <source>
        <dbReference type="SAM" id="MobiDB-lite"/>
    </source>
</evidence>
<name>A0A0F5LNQ2_9HYPH</name>
<organism evidence="2 3">
    <name type="scientific">Devosia limi DSM 17137</name>
    <dbReference type="NCBI Taxonomy" id="1121477"/>
    <lineage>
        <taxon>Bacteria</taxon>
        <taxon>Pseudomonadati</taxon>
        <taxon>Pseudomonadota</taxon>
        <taxon>Alphaproteobacteria</taxon>
        <taxon>Hyphomicrobiales</taxon>
        <taxon>Devosiaceae</taxon>
        <taxon>Devosia</taxon>
    </lineage>
</organism>
<keyword evidence="3" id="KW-1185">Reference proteome</keyword>
<gene>
    <name evidence="2" type="ORF">VW29_13755</name>
</gene>
<feature type="region of interest" description="Disordered" evidence="1">
    <location>
        <begin position="52"/>
        <end position="77"/>
    </location>
</feature>
<dbReference type="PATRIC" id="fig|1121477.3.peg.3911"/>
<sequence length="77" mass="8239">MPWQGGDCDPARARSRRMMCGETVGWPDSLGIELPGAATTAAGAIKRTLRPAGRRAGAGQVSRRRWEAYPGSRGGER</sequence>
<dbReference type="AlphaFoldDB" id="A0A0F5LNQ2"/>
<accession>A0A0F5LNQ2</accession>